<evidence type="ECO:0000313" key="1">
    <source>
        <dbReference type="EMBL" id="KAA8576661.1"/>
    </source>
</evidence>
<name>A0A5M9K4X3_MONFR</name>
<evidence type="ECO:0000313" key="2">
    <source>
        <dbReference type="Proteomes" id="UP000322873"/>
    </source>
</evidence>
<dbReference type="AlphaFoldDB" id="A0A5M9K4X3"/>
<comment type="caution">
    <text evidence="1">The sequence shown here is derived from an EMBL/GenBank/DDBJ whole genome shotgun (WGS) entry which is preliminary data.</text>
</comment>
<gene>
    <name evidence="1" type="ORF">EYC84_006749</name>
</gene>
<dbReference type="EMBL" id="VICG01000001">
    <property type="protein sequence ID" value="KAA8576661.1"/>
    <property type="molecule type" value="Genomic_DNA"/>
</dbReference>
<accession>A0A5M9K4X3</accession>
<keyword evidence="2" id="KW-1185">Reference proteome</keyword>
<sequence>MSLKKIQYLPSRYLEGPGGHLNVWKTPRWEKPNRISTVRDFNDDRANLLLHSTKTKSSIVFSPTTVLLDEIHDRAYNIITKFNSTPSTGQRSSPGWELSSLQVVRWPSSME</sequence>
<reference evidence="1 2" key="1">
    <citation type="submission" date="2019-06" db="EMBL/GenBank/DDBJ databases">
        <title>Genome Sequence of the Brown Rot Fungal Pathogen Monilinia fructicola.</title>
        <authorList>
            <person name="De Miccolis Angelini R.M."/>
            <person name="Landi L."/>
            <person name="Abate D."/>
            <person name="Pollastro S."/>
            <person name="Romanazzi G."/>
            <person name="Faretra F."/>
        </authorList>
    </citation>
    <scope>NUCLEOTIDE SEQUENCE [LARGE SCALE GENOMIC DNA]</scope>
    <source>
        <strain evidence="1 2">Mfrc123</strain>
    </source>
</reference>
<proteinExistence type="predicted"/>
<organism evidence="1 2">
    <name type="scientific">Monilinia fructicola</name>
    <name type="common">Brown rot fungus</name>
    <name type="synonym">Ciboria fructicola</name>
    <dbReference type="NCBI Taxonomy" id="38448"/>
    <lineage>
        <taxon>Eukaryota</taxon>
        <taxon>Fungi</taxon>
        <taxon>Dikarya</taxon>
        <taxon>Ascomycota</taxon>
        <taxon>Pezizomycotina</taxon>
        <taxon>Leotiomycetes</taxon>
        <taxon>Helotiales</taxon>
        <taxon>Sclerotiniaceae</taxon>
        <taxon>Monilinia</taxon>
    </lineage>
</organism>
<protein>
    <submittedName>
        <fullName evidence="1">Uncharacterized protein</fullName>
    </submittedName>
</protein>
<dbReference type="Proteomes" id="UP000322873">
    <property type="component" value="Unassembled WGS sequence"/>
</dbReference>